<reference evidence="2 3" key="1">
    <citation type="submission" date="2019-06" db="EMBL/GenBank/DDBJ databases">
        <title>Draft genome sequence of the filamentous fungus Phialemoniopsis curvata isolated from diesel fuel.</title>
        <authorList>
            <person name="Varaljay V.A."/>
            <person name="Lyon W.J."/>
            <person name="Crouch A.L."/>
            <person name="Drake C.E."/>
            <person name="Hollomon J.M."/>
            <person name="Nadeau L.J."/>
            <person name="Nunn H.S."/>
            <person name="Stevenson B.S."/>
            <person name="Bojanowski C.L."/>
            <person name="Crookes-Goodson W.J."/>
        </authorList>
    </citation>
    <scope>NUCLEOTIDE SEQUENCE [LARGE SCALE GENOMIC DNA]</scope>
    <source>
        <strain evidence="2 3">D216</strain>
    </source>
</reference>
<dbReference type="RefSeq" id="XP_030994657.1">
    <property type="nucleotide sequence ID" value="XM_031141241.1"/>
</dbReference>
<gene>
    <name evidence="2" type="ORF">E0L32_006591</name>
</gene>
<accession>A0A507B1M0</accession>
<dbReference type="Gene3D" id="2.20.70.10">
    <property type="match status" value="1"/>
</dbReference>
<dbReference type="AlphaFoldDB" id="A0A507B1M0"/>
<dbReference type="GeneID" id="41974038"/>
<dbReference type="OrthoDB" id="4850726at2759"/>
<dbReference type="EMBL" id="SKBQ01000038">
    <property type="protein sequence ID" value="TPX12946.1"/>
    <property type="molecule type" value="Genomic_DNA"/>
</dbReference>
<dbReference type="InterPro" id="IPR010730">
    <property type="entry name" value="HET"/>
</dbReference>
<dbReference type="SUPFAM" id="SSF51045">
    <property type="entry name" value="WW domain"/>
    <property type="match status" value="1"/>
</dbReference>
<dbReference type="SMART" id="SM00456">
    <property type="entry name" value="WW"/>
    <property type="match status" value="1"/>
</dbReference>
<dbReference type="InterPro" id="IPR001202">
    <property type="entry name" value="WW_dom"/>
</dbReference>
<proteinExistence type="predicted"/>
<dbReference type="Proteomes" id="UP000319257">
    <property type="component" value="Unassembled WGS sequence"/>
</dbReference>
<evidence type="ECO:0000313" key="3">
    <source>
        <dbReference type="Proteomes" id="UP000319257"/>
    </source>
</evidence>
<dbReference type="InterPro" id="IPR036020">
    <property type="entry name" value="WW_dom_sf"/>
</dbReference>
<evidence type="ECO:0000259" key="1">
    <source>
        <dbReference type="PROSITE" id="PS50020"/>
    </source>
</evidence>
<dbReference type="InterPro" id="IPR052895">
    <property type="entry name" value="HetReg/Transcr_Mod"/>
</dbReference>
<evidence type="ECO:0000313" key="2">
    <source>
        <dbReference type="EMBL" id="TPX12946.1"/>
    </source>
</evidence>
<dbReference type="CDD" id="cd00201">
    <property type="entry name" value="WW"/>
    <property type="match status" value="1"/>
</dbReference>
<dbReference type="PANTHER" id="PTHR24148">
    <property type="entry name" value="ANKYRIN REPEAT DOMAIN-CONTAINING PROTEIN 39 HOMOLOG-RELATED"/>
    <property type="match status" value="1"/>
</dbReference>
<keyword evidence="3" id="KW-1185">Reference proteome</keyword>
<protein>
    <recommendedName>
        <fullName evidence="1">WW domain-containing protein</fullName>
    </recommendedName>
</protein>
<dbReference type="PANTHER" id="PTHR24148:SF64">
    <property type="entry name" value="HETEROKARYON INCOMPATIBILITY DOMAIN-CONTAINING PROTEIN"/>
    <property type="match status" value="1"/>
</dbReference>
<dbReference type="STRING" id="1093900.A0A507B1M0"/>
<dbReference type="InParanoid" id="A0A507B1M0"/>
<organism evidence="2 3">
    <name type="scientific">Thyridium curvatum</name>
    <dbReference type="NCBI Taxonomy" id="1093900"/>
    <lineage>
        <taxon>Eukaryota</taxon>
        <taxon>Fungi</taxon>
        <taxon>Dikarya</taxon>
        <taxon>Ascomycota</taxon>
        <taxon>Pezizomycotina</taxon>
        <taxon>Sordariomycetes</taxon>
        <taxon>Sordariomycetidae</taxon>
        <taxon>Thyridiales</taxon>
        <taxon>Thyridiaceae</taxon>
        <taxon>Thyridium</taxon>
    </lineage>
</organism>
<dbReference type="PROSITE" id="PS50020">
    <property type="entry name" value="WW_DOMAIN_2"/>
    <property type="match status" value="1"/>
</dbReference>
<dbReference type="Pfam" id="PF26639">
    <property type="entry name" value="Het-6_barrel"/>
    <property type="match status" value="1"/>
</dbReference>
<comment type="caution">
    <text evidence="2">The sequence shown here is derived from an EMBL/GenBank/DDBJ whole genome shotgun (WGS) entry which is preliminary data.</text>
</comment>
<name>A0A507B1M0_9PEZI</name>
<feature type="domain" description="WW" evidence="1">
    <location>
        <begin position="81"/>
        <end position="114"/>
    </location>
</feature>
<dbReference type="Pfam" id="PF06985">
    <property type="entry name" value="HET"/>
    <property type="match status" value="1"/>
</dbReference>
<sequence>MVEPRLHFSMGQRLNKFEARLFNSYTYAPLADPSRHIRLLELLPGASNEVFKARIRQVVLAQPALSTGAPSTRLSLDELRATLPPRWAAYEVPEGRYLFINDQTATTHWAHPDPNIDPAAYELPPCEDSYEPKYEALSYSWGKGGKSQNIAVQDELPESPWRKLRVTRSLMEALRHLRDAQQPRVLWIDAICINQNDEREKSTQVQRMCDIYRLAQRVIVWLGPQPKGSDKALETLAYLGAQVEVRRFQGSPCPSPDCEQKLWFDSEYVLPYDKTIWDSIGSLLSRPWFTRVWVVQELQLARLRPGPILQCGLDVIPSYLFSRAVYCLKRKHFLPSDELSTIISVAADLFQPMDRSSAGRVLRQATYPRECRNPRDKIYGMLGLAPPKFRARIEPDYTASINDVYKGAFLAHVQESQRFELLWACQLSNTNIPSWVPDWTRGHTASFVLPDCWSTGASRVHATYSETKPNTLQAVGLYCATVNAVSPVVPLYKDELPIAAVRSWEPSNLDTGIYMPTGDPLRVAYALMLAAGHIQERYPNSYDPTLADWVQQDWPGALFGTRADARKKYRINELHKENPRIIDEFRFLPGRRAFVTHEGYMGLAPRQTKAGDVVAILLGASKPLILRACGESFQIVGDCYVYGLNDAIKLLGPLPAPWRVICNSLTTSYSDERHHWRFFNPETGYFTAEDPRLEPLNGWDRISKDLDGDDPIDYDHFRNTETGEIINYDPRLEPEALQARGGYPGSETWKPADKYAPDTLGNGHHSAKISGTARLHHHLTSSSPVLAHLKGMSRPVWRGISRQISQSDPASGRSRLRYHESIEQGVSGGGAGQHGL</sequence>